<dbReference type="EMBL" id="CAFBNF010000191">
    <property type="protein sequence ID" value="CAB4953413.1"/>
    <property type="molecule type" value="Genomic_DNA"/>
</dbReference>
<name>A0A6J7KEY4_9ZZZZ</name>
<dbReference type="Pfam" id="PF11716">
    <property type="entry name" value="MDMPI_N"/>
    <property type="match status" value="1"/>
</dbReference>
<evidence type="ECO:0000259" key="1">
    <source>
        <dbReference type="Pfam" id="PF11716"/>
    </source>
</evidence>
<organism evidence="2">
    <name type="scientific">freshwater metagenome</name>
    <dbReference type="NCBI Taxonomy" id="449393"/>
    <lineage>
        <taxon>unclassified sequences</taxon>
        <taxon>metagenomes</taxon>
        <taxon>ecological metagenomes</taxon>
    </lineage>
</organism>
<reference evidence="2" key="1">
    <citation type="submission" date="2020-05" db="EMBL/GenBank/DDBJ databases">
        <authorList>
            <person name="Chiriac C."/>
            <person name="Salcher M."/>
            <person name="Ghai R."/>
            <person name="Kavagutti S V."/>
        </authorList>
    </citation>
    <scope>NUCLEOTIDE SEQUENCE</scope>
</reference>
<dbReference type="GO" id="GO:0046872">
    <property type="term" value="F:metal ion binding"/>
    <property type="evidence" value="ECO:0007669"/>
    <property type="project" value="InterPro"/>
</dbReference>
<proteinExistence type="predicted"/>
<protein>
    <submittedName>
        <fullName evidence="2">Unannotated protein</fullName>
    </submittedName>
</protein>
<accession>A0A6J7KEY4</accession>
<feature type="domain" description="Mycothiol-dependent maleylpyruvate isomerase metal-binding" evidence="1">
    <location>
        <begin position="18"/>
        <end position="139"/>
    </location>
</feature>
<gene>
    <name evidence="2" type="ORF">UFOPK3773_01540</name>
</gene>
<dbReference type="PANTHER" id="PTHR40758:SF1">
    <property type="entry name" value="CONSERVED PROTEIN"/>
    <property type="match status" value="1"/>
</dbReference>
<dbReference type="GO" id="GO:0005886">
    <property type="term" value="C:plasma membrane"/>
    <property type="evidence" value="ECO:0007669"/>
    <property type="project" value="TreeGrafter"/>
</dbReference>
<dbReference type="InterPro" id="IPR034660">
    <property type="entry name" value="DinB/YfiT-like"/>
</dbReference>
<dbReference type="AlphaFoldDB" id="A0A6J7KEY4"/>
<dbReference type="InterPro" id="IPR017517">
    <property type="entry name" value="Maleyloyr_isom"/>
</dbReference>
<dbReference type="NCBIfam" id="TIGR03083">
    <property type="entry name" value="maleylpyruvate isomerase family mycothiol-dependent enzyme"/>
    <property type="match status" value="1"/>
</dbReference>
<dbReference type="SUPFAM" id="SSF109854">
    <property type="entry name" value="DinB/YfiT-like putative metalloenzymes"/>
    <property type="match status" value="1"/>
</dbReference>
<dbReference type="InterPro" id="IPR024344">
    <property type="entry name" value="MDMPI_metal-binding"/>
</dbReference>
<evidence type="ECO:0000313" key="2">
    <source>
        <dbReference type="EMBL" id="CAB4953413.1"/>
    </source>
</evidence>
<sequence>MSEQPSIDATRLTTGQYLAHLDADLDATLAAATDLSAPVPGCPEWTVNHLLSHLVGVYRHKVAAFDMGASPELKSGSWGDIAKDADVREVLRHEYARLRDRLGARDADSPAWTWWPAEQTAGFWYRRMAQETAVHRWDAESAVSGPEGARPIDADLASDGIDEMLGWLTIPWDDDEQPEAEGHTVAIATDGHAWTVSLHPTVVFVTSGSADAQAVLAGRASALLLRLWGRPGDHGVTAEGDTLALDLLRRRLAALSS</sequence>
<dbReference type="Gene3D" id="1.20.120.450">
    <property type="entry name" value="dinb family like domain"/>
    <property type="match status" value="1"/>
</dbReference>
<dbReference type="PANTHER" id="PTHR40758">
    <property type="entry name" value="CONSERVED PROTEIN"/>
    <property type="match status" value="1"/>
</dbReference>